<keyword evidence="8" id="KW-1185">Reference proteome</keyword>
<dbReference type="EMBL" id="CP030041">
    <property type="protein sequence ID" value="AWW31781.1"/>
    <property type="molecule type" value="Genomic_DNA"/>
</dbReference>
<evidence type="ECO:0000256" key="5">
    <source>
        <dbReference type="ARBA" id="ARBA00023237"/>
    </source>
</evidence>
<evidence type="ECO:0000256" key="3">
    <source>
        <dbReference type="ARBA" id="ARBA00022729"/>
    </source>
</evidence>
<dbReference type="AlphaFoldDB" id="A0A2Z4IL03"/>
<sequence>MRIATLYWSVFFLAMLSSCGVAKYIPEGEQLYTGAELEITTEDKENVNEKTLGVIQDRLQEMIRPEANSKFLGMRVGLWAHYKGTQEKPGFINRFMNKKFGQEPVYFSQVDPSKTEELLLNRLENNGFFYATSSSETTGKGKFLGMAYVVDVSRPYLLNELKLEGDTLSIQKEMAAILKDTKLVEGTRFELQAFKDERTRINDELKLKGYYNFNADYLIFEADTNNYDDRKFDLFLRLKSGVPNQAVVPYSINEIHVYPNYSVEENTKEQDTTVVENIDFIQDVVTFRPDLLEKYILIKEGQRYSSEESRFTSNRLSSIGNYRYVNLRYDEVDSVGMDDEGKLDANIYLSPLKKRSVRAELQGLSKSNNFIGPSILLTYRNRNLFKGGETMNISASFGYETQIAGGDRTGLSTYDIGLSGDLIFPRVIFPSQIQDRFRYSVPKTKISLGVQSINRIGLYRLNNVSTSYGYYWNANRFVYHEINPISLSVVSLSDVTPDFQQILDDNPFLAKSFEQQFIAGLNYTFNYNQLGDDFRTHKIFTGFSLDMAGNLIGAFDGKSTVEEPNKIFGMEYAQYVRGDLDFRYHFKLGEDEILATRVFGGVGVPYGNSISLPYIKQYSAGGPNSVRAFRIRSLGPGSYRPDSINNQSYFEQTGDIRLEGNIEYRFPLVPYLKGALFVDAGNVWLMNENEALPGGQFTGSWFSELGVGAGVGLRIDIEFFVIRFDFASPLRKPWLPEGERWQKEFKPFDRDWRRENFIFNFAIGYPF</sequence>
<comment type="subcellular location">
    <subcellularLocation>
        <location evidence="1">Membrane</location>
    </subcellularLocation>
</comment>
<dbReference type="GO" id="GO:0019867">
    <property type="term" value="C:outer membrane"/>
    <property type="evidence" value="ECO:0007669"/>
    <property type="project" value="InterPro"/>
</dbReference>
<name>A0A2Z4IL03_9BACT</name>
<dbReference type="Pfam" id="PF01103">
    <property type="entry name" value="Omp85"/>
    <property type="match status" value="1"/>
</dbReference>
<accession>A0A2Z4IL03</accession>
<evidence type="ECO:0000256" key="2">
    <source>
        <dbReference type="ARBA" id="ARBA00022692"/>
    </source>
</evidence>
<feature type="domain" description="Bacterial surface antigen (D15)" evidence="6">
    <location>
        <begin position="383"/>
        <end position="755"/>
    </location>
</feature>
<evidence type="ECO:0000313" key="7">
    <source>
        <dbReference type="EMBL" id="AWW31781.1"/>
    </source>
</evidence>
<evidence type="ECO:0000313" key="8">
    <source>
        <dbReference type="Proteomes" id="UP000248688"/>
    </source>
</evidence>
<dbReference type="Proteomes" id="UP000248688">
    <property type="component" value="Chromosome"/>
</dbReference>
<dbReference type="OrthoDB" id="9814535at2"/>
<gene>
    <name evidence="7" type="ORF">DN752_17510</name>
</gene>
<dbReference type="InterPro" id="IPR000184">
    <property type="entry name" value="Bac_surfAg_D15"/>
</dbReference>
<keyword evidence="2" id="KW-0812">Transmembrane</keyword>
<keyword evidence="4" id="KW-0472">Membrane</keyword>
<dbReference type="PROSITE" id="PS51257">
    <property type="entry name" value="PROKAR_LIPOPROTEIN"/>
    <property type="match status" value="1"/>
</dbReference>
<protein>
    <recommendedName>
        <fullName evidence="6">Bacterial surface antigen (D15) domain-containing protein</fullName>
    </recommendedName>
</protein>
<dbReference type="PANTHER" id="PTHR12815:SF47">
    <property type="entry name" value="TRANSLOCATION AND ASSEMBLY MODULE SUBUNIT TAMA"/>
    <property type="match status" value="1"/>
</dbReference>
<dbReference type="Gene3D" id="2.40.160.50">
    <property type="entry name" value="membrane protein fhac: a member of the omp85/tpsb transporter family"/>
    <property type="match status" value="1"/>
</dbReference>
<keyword evidence="3" id="KW-0732">Signal</keyword>
<evidence type="ECO:0000256" key="4">
    <source>
        <dbReference type="ARBA" id="ARBA00023136"/>
    </source>
</evidence>
<proteinExistence type="predicted"/>
<evidence type="ECO:0000259" key="6">
    <source>
        <dbReference type="Pfam" id="PF01103"/>
    </source>
</evidence>
<evidence type="ECO:0000256" key="1">
    <source>
        <dbReference type="ARBA" id="ARBA00004370"/>
    </source>
</evidence>
<organism evidence="7 8">
    <name type="scientific">Echinicola strongylocentroti</name>
    <dbReference type="NCBI Taxonomy" id="1795355"/>
    <lineage>
        <taxon>Bacteria</taxon>
        <taxon>Pseudomonadati</taxon>
        <taxon>Bacteroidota</taxon>
        <taxon>Cytophagia</taxon>
        <taxon>Cytophagales</taxon>
        <taxon>Cyclobacteriaceae</taxon>
        <taxon>Echinicola</taxon>
    </lineage>
</organism>
<keyword evidence="5" id="KW-0998">Cell outer membrane</keyword>
<reference evidence="7 8" key="1">
    <citation type="submission" date="2018-06" db="EMBL/GenBank/DDBJ databases">
        <title>Echinicola strongylocentroti sp. nov., isolated from a sea urchin Strongylocentrotus intermedius.</title>
        <authorList>
            <person name="Bae S.S."/>
        </authorList>
    </citation>
    <scope>NUCLEOTIDE SEQUENCE [LARGE SCALE GENOMIC DNA]</scope>
    <source>
        <strain evidence="7 8">MEBiC08714</strain>
    </source>
</reference>
<dbReference type="InterPro" id="IPR039910">
    <property type="entry name" value="D15-like"/>
</dbReference>
<dbReference type="PANTHER" id="PTHR12815">
    <property type="entry name" value="SORTING AND ASSEMBLY MACHINERY SAMM50 PROTEIN FAMILY MEMBER"/>
    <property type="match status" value="1"/>
</dbReference>
<dbReference type="KEGG" id="est:DN752_17510"/>